<dbReference type="EMBL" id="BOPG01000027">
    <property type="protein sequence ID" value="GIJ56772.1"/>
    <property type="molecule type" value="Genomic_DNA"/>
</dbReference>
<evidence type="ECO:0000259" key="1">
    <source>
        <dbReference type="Pfam" id="PF14343"/>
    </source>
</evidence>
<proteinExistence type="predicted"/>
<dbReference type="AlphaFoldDB" id="A0A8J4E284"/>
<dbReference type="Pfam" id="PF14343">
    <property type="entry name" value="PrcB_C"/>
    <property type="match status" value="1"/>
</dbReference>
<gene>
    <name evidence="2" type="ORF">Vau01_042880</name>
</gene>
<accession>A0A8J4E284</accession>
<protein>
    <recommendedName>
        <fullName evidence="1">PrcB C-terminal domain-containing protein</fullName>
    </recommendedName>
</protein>
<reference evidence="2" key="1">
    <citation type="submission" date="2021-01" db="EMBL/GenBank/DDBJ databases">
        <title>Whole genome shotgun sequence of Virgisporangium aurantiacum NBRC 16421.</title>
        <authorList>
            <person name="Komaki H."/>
            <person name="Tamura T."/>
        </authorList>
    </citation>
    <scope>NUCLEOTIDE SEQUENCE</scope>
    <source>
        <strain evidence="2">NBRC 16421</strain>
    </source>
</reference>
<organism evidence="2 3">
    <name type="scientific">Virgisporangium aurantiacum</name>
    <dbReference type="NCBI Taxonomy" id="175570"/>
    <lineage>
        <taxon>Bacteria</taxon>
        <taxon>Bacillati</taxon>
        <taxon>Actinomycetota</taxon>
        <taxon>Actinomycetes</taxon>
        <taxon>Micromonosporales</taxon>
        <taxon>Micromonosporaceae</taxon>
        <taxon>Virgisporangium</taxon>
    </lineage>
</organism>
<name>A0A8J4E284_9ACTN</name>
<evidence type="ECO:0000313" key="2">
    <source>
        <dbReference type="EMBL" id="GIJ56772.1"/>
    </source>
</evidence>
<dbReference type="Proteomes" id="UP000612585">
    <property type="component" value="Unassembled WGS sequence"/>
</dbReference>
<keyword evidence="3" id="KW-1185">Reference proteome</keyword>
<dbReference type="InterPro" id="IPR025748">
    <property type="entry name" value="PrcB_C_dom"/>
</dbReference>
<comment type="caution">
    <text evidence="2">The sequence shown here is derived from an EMBL/GenBank/DDBJ whole genome shotgun (WGS) entry which is preliminary data.</text>
</comment>
<sequence>MVEPGGFVLLPYRTIDGLLQTHRHLPEGLHIVRDADEWARLWTRVDSRPPSEPPALAVSWQTEMCVVVSLGQRSSGGYFVVIDMIGDFDGVLTVRAWEIRPGPHCGTTRAVTSPFHAVAVRAHPGDGRMALRIAYEDCEATIS</sequence>
<feature type="domain" description="PrcB C-terminal" evidence="1">
    <location>
        <begin position="65"/>
        <end position="120"/>
    </location>
</feature>
<evidence type="ECO:0000313" key="3">
    <source>
        <dbReference type="Proteomes" id="UP000612585"/>
    </source>
</evidence>
<dbReference type="RefSeq" id="WP_203995646.1">
    <property type="nucleotide sequence ID" value="NZ_BOPG01000027.1"/>
</dbReference>